<evidence type="ECO:0000256" key="1">
    <source>
        <dbReference type="SAM" id="MobiDB-lite"/>
    </source>
</evidence>
<keyword evidence="2" id="KW-0472">Membrane</keyword>
<name>A0ABP8KFF2_9ACTN</name>
<protein>
    <recommendedName>
        <fullName evidence="5">DUF2567 domain-containing protein</fullName>
    </recommendedName>
</protein>
<gene>
    <name evidence="3" type="ORF">GCM10023147_47830</name>
</gene>
<reference evidence="4" key="1">
    <citation type="journal article" date="2019" name="Int. J. Syst. Evol. Microbiol.">
        <title>The Global Catalogue of Microorganisms (GCM) 10K type strain sequencing project: providing services to taxonomists for standard genome sequencing and annotation.</title>
        <authorList>
            <consortium name="The Broad Institute Genomics Platform"/>
            <consortium name="The Broad Institute Genome Sequencing Center for Infectious Disease"/>
            <person name="Wu L."/>
            <person name="Ma J."/>
        </authorList>
    </citation>
    <scope>NUCLEOTIDE SEQUENCE [LARGE SCALE GENOMIC DNA]</scope>
    <source>
        <strain evidence="4">JCM 17688</strain>
    </source>
</reference>
<feature type="transmembrane region" description="Helical" evidence="2">
    <location>
        <begin position="20"/>
        <end position="42"/>
    </location>
</feature>
<sequence length="221" mass="22193">MVDLPPLQVSARSNAPARRFSAVPVVVALVLGATAGLIWGLWAPGVQGIVTRHGTGYYDGQTDNFFLAVVGFVVLSLVGGLATGALVFRSGRRSVVGVWIAVGSGALAVILATALGQAIAGARYVGPGGLGSEFTKAPTLRLGGSELLGHADAAATGVFPWLASWVVLIVWPAATALWCLAAAATAGPAHLDEPADDPLDEIGAPVPDGASTPGTVDPAAR</sequence>
<keyword evidence="2" id="KW-1133">Transmembrane helix</keyword>
<evidence type="ECO:0000313" key="3">
    <source>
        <dbReference type="EMBL" id="GAA4404979.1"/>
    </source>
</evidence>
<evidence type="ECO:0000256" key="2">
    <source>
        <dbReference type="SAM" id="Phobius"/>
    </source>
</evidence>
<feature type="transmembrane region" description="Helical" evidence="2">
    <location>
        <begin position="95"/>
        <end position="120"/>
    </location>
</feature>
<dbReference type="Proteomes" id="UP001500635">
    <property type="component" value="Unassembled WGS sequence"/>
</dbReference>
<evidence type="ECO:0008006" key="5">
    <source>
        <dbReference type="Google" id="ProtNLM"/>
    </source>
</evidence>
<feature type="region of interest" description="Disordered" evidence="1">
    <location>
        <begin position="191"/>
        <end position="221"/>
    </location>
</feature>
<organism evidence="3 4">
    <name type="scientific">Tsukamurella soli</name>
    <dbReference type="NCBI Taxonomy" id="644556"/>
    <lineage>
        <taxon>Bacteria</taxon>
        <taxon>Bacillati</taxon>
        <taxon>Actinomycetota</taxon>
        <taxon>Actinomycetes</taxon>
        <taxon>Mycobacteriales</taxon>
        <taxon>Tsukamurellaceae</taxon>
        <taxon>Tsukamurella</taxon>
    </lineage>
</organism>
<proteinExistence type="predicted"/>
<dbReference type="RefSeq" id="WP_345000960.1">
    <property type="nucleotide sequence ID" value="NZ_BAABFR010000131.1"/>
</dbReference>
<feature type="transmembrane region" description="Helical" evidence="2">
    <location>
        <begin position="158"/>
        <end position="181"/>
    </location>
</feature>
<evidence type="ECO:0000313" key="4">
    <source>
        <dbReference type="Proteomes" id="UP001500635"/>
    </source>
</evidence>
<keyword evidence="4" id="KW-1185">Reference proteome</keyword>
<keyword evidence="2" id="KW-0812">Transmembrane</keyword>
<comment type="caution">
    <text evidence="3">The sequence shown here is derived from an EMBL/GenBank/DDBJ whole genome shotgun (WGS) entry which is preliminary data.</text>
</comment>
<accession>A0ABP8KFF2</accession>
<dbReference type="EMBL" id="BAABFR010000131">
    <property type="protein sequence ID" value="GAA4404979.1"/>
    <property type="molecule type" value="Genomic_DNA"/>
</dbReference>
<feature type="transmembrane region" description="Helical" evidence="2">
    <location>
        <begin position="65"/>
        <end position="88"/>
    </location>
</feature>